<dbReference type="GO" id="GO:0016020">
    <property type="term" value="C:membrane"/>
    <property type="evidence" value="ECO:0007669"/>
    <property type="project" value="UniProtKB-SubCell"/>
</dbReference>
<protein>
    <submittedName>
        <fullName evidence="7">LemA family protein</fullName>
    </submittedName>
</protein>
<reference evidence="7 8" key="1">
    <citation type="submission" date="2020-03" db="EMBL/GenBank/DDBJ databases">
        <title>Vagococcus sp. nov., isolated from beetles.</title>
        <authorList>
            <person name="Hyun D.-W."/>
            <person name="Bae J.-W."/>
        </authorList>
    </citation>
    <scope>NUCLEOTIDE SEQUENCE [LARGE SCALE GENOMIC DNA]</scope>
    <source>
        <strain evidence="7 8">HDW17A</strain>
    </source>
</reference>
<keyword evidence="3 6" id="KW-0812">Transmembrane</keyword>
<evidence type="ECO:0000256" key="1">
    <source>
        <dbReference type="ARBA" id="ARBA00004167"/>
    </source>
</evidence>
<evidence type="ECO:0000313" key="8">
    <source>
        <dbReference type="Proteomes" id="UP000500890"/>
    </source>
</evidence>
<organism evidence="7 8">
    <name type="scientific">Vagococcus coleopterorum</name>
    <dbReference type="NCBI Taxonomy" id="2714946"/>
    <lineage>
        <taxon>Bacteria</taxon>
        <taxon>Bacillati</taxon>
        <taxon>Bacillota</taxon>
        <taxon>Bacilli</taxon>
        <taxon>Lactobacillales</taxon>
        <taxon>Enterococcaceae</taxon>
        <taxon>Vagococcus</taxon>
    </lineage>
</organism>
<proteinExistence type="inferred from homology"/>
<accession>A0A6G8AP32</accession>
<evidence type="ECO:0000256" key="2">
    <source>
        <dbReference type="ARBA" id="ARBA00008854"/>
    </source>
</evidence>
<dbReference type="InterPro" id="IPR007156">
    <property type="entry name" value="MamQ_LemA"/>
</dbReference>
<keyword evidence="4 6" id="KW-1133">Transmembrane helix</keyword>
<dbReference type="AlphaFoldDB" id="A0A6G8AP32"/>
<evidence type="ECO:0000256" key="5">
    <source>
        <dbReference type="ARBA" id="ARBA00023136"/>
    </source>
</evidence>
<evidence type="ECO:0000313" key="7">
    <source>
        <dbReference type="EMBL" id="QIL46702.1"/>
    </source>
</evidence>
<gene>
    <name evidence="7" type="ORF">G7081_06230</name>
</gene>
<dbReference type="PANTHER" id="PTHR34478:SF2">
    <property type="entry name" value="MEMBRANE PROTEIN"/>
    <property type="match status" value="1"/>
</dbReference>
<dbReference type="EMBL" id="CP049886">
    <property type="protein sequence ID" value="QIL46702.1"/>
    <property type="molecule type" value="Genomic_DNA"/>
</dbReference>
<dbReference type="Gene3D" id="1.20.1440.20">
    <property type="entry name" value="LemA-like domain"/>
    <property type="match status" value="1"/>
</dbReference>
<dbReference type="SUPFAM" id="SSF140478">
    <property type="entry name" value="LemA-like"/>
    <property type="match status" value="1"/>
</dbReference>
<keyword evidence="5 6" id="KW-0472">Membrane</keyword>
<feature type="transmembrane region" description="Helical" evidence="6">
    <location>
        <begin position="9"/>
        <end position="30"/>
    </location>
</feature>
<keyword evidence="8" id="KW-1185">Reference proteome</keyword>
<dbReference type="Proteomes" id="UP000500890">
    <property type="component" value="Chromosome"/>
</dbReference>
<comment type="similarity">
    <text evidence="2">Belongs to the LemA family.</text>
</comment>
<dbReference type="PANTHER" id="PTHR34478">
    <property type="entry name" value="PROTEIN LEMA"/>
    <property type="match status" value="1"/>
</dbReference>
<dbReference type="RefSeq" id="WP_166008090.1">
    <property type="nucleotide sequence ID" value="NZ_CP049886.1"/>
</dbReference>
<sequence>MENLAKKPIVWILGVIAVLAIMFGGMYNGFMQAETEVDSAWANVESKLQRRHDLIPNLVNSVQGEMKQEQEVFGKIADARAAVQGAKTTDDKVAAENELSSQVNRLTTLIVENYPELKSSENVTKLMDELSGTENRISTERDRYNSAVKSFNVKVKRFPGNMVAKVFGFDAKEFFKADAGAEKAPEVSFDK</sequence>
<evidence type="ECO:0000256" key="3">
    <source>
        <dbReference type="ARBA" id="ARBA00022692"/>
    </source>
</evidence>
<comment type="subcellular location">
    <subcellularLocation>
        <location evidence="1">Membrane</location>
        <topology evidence="1">Single-pass membrane protein</topology>
    </subcellularLocation>
</comment>
<dbReference type="KEGG" id="vah:G7081_06230"/>
<dbReference type="InterPro" id="IPR023353">
    <property type="entry name" value="LemA-like_dom_sf"/>
</dbReference>
<evidence type="ECO:0000256" key="4">
    <source>
        <dbReference type="ARBA" id="ARBA00022989"/>
    </source>
</evidence>
<dbReference type="Pfam" id="PF04011">
    <property type="entry name" value="LemA"/>
    <property type="match status" value="1"/>
</dbReference>
<name>A0A6G8AP32_9ENTE</name>
<evidence type="ECO:0000256" key="6">
    <source>
        <dbReference type="SAM" id="Phobius"/>
    </source>
</evidence>